<dbReference type="Gene3D" id="3.40.50.300">
    <property type="entry name" value="P-loop containing nucleotide triphosphate hydrolases"/>
    <property type="match status" value="1"/>
</dbReference>
<sequence>MTAARDEHARRRDSFAREAGIQDAIGVRISFVRLALFGAAVLETGIGLSRGSQAWLIGGALTFLAFGLAVIAHAVVIRKRDRAQTRQHIHERHLKRIEGRTQGFPHGGDLLAGDHPYASDLDVVGPGSVYERISVTHTRRGAETLASWLGAPADRETVLARQAAVRELAKDVDLRQELEAAVLDTGNDSLDARPFLELTSKPPFVIDKPWLVALTYAMPIAFVASVLLSGNVLPRHSWVLPLAAQAILLWRTQHEVGVRYGLLSARRRFVESFAQLLRVVEDAKWEAPLLRALQEKLRIEGKTPSAQLRDLERWTSLFDLRTQGIAHVFIDLFLLWDLHCLAGVERWMKRAGGRSATWFEVLGEIEALASLATMLSQDPGVVMPEIAEGGAPLIAEGLGHPLIPEERRVRNDLRIDGAGCALVVTGSNMAGKSTLLRAIGVDVALALAGGPVCATRFSTPPVRLRASMRISDSVQSGASYFQAELIRLRTVIAEADQPPPLLFLLDELLRGTNARARHRGARAVVKHLLARGAMGLVATHDVALSELEQEMGCVKNVHFTDVFDGGEMTFDYRLRPGVVKTSNALRLLQQAGIEVEADDALTDEATALR</sequence>
<dbReference type="InterPro" id="IPR036187">
    <property type="entry name" value="DNA_mismatch_repair_MutS_sf"/>
</dbReference>
<accession>A0A0F6W1U0</accession>
<evidence type="ECO:0000256" key="3">
    <source>
        <dbReference type="ARBA" id="ARBA00023125"/>
    </source>
</evidence>
<evidence type="ECO:0000256" key="2">
    <source>
        <dbReference type="ARBA" id="ARBA00022840"/>
    </source>
</evidence>
<keyword evidence="2" id="KW-0067">ATP-binding</keyword>
<dbReference type="GO" id="GO:0030983">
    <property type="term" value="F:mismatched DNA binding"/>
    <property type="evidence" value="ECO:0007669"/>
    <property type="project" value="InterPro"/>
</dbReference>
<dbReference type="GO" id="GO:0140664">
    <property type="term" value="F:ATP-dependent DNA damage sensor activity"/>
    <property type="evidence" value="ECO:0007669"/>
    <property type="project" value="InterPro"/>
</dbReference>
<dbReference type="Proteomes" id="UP000034883">
    <property type="component" value="Chromosome"/>
</dbReference>
<keyword evidence="4" id="KW-0812">Transmembrane</keyword>
<proteinExistence type="predicted"/>
<dbReference type="PANTHER" id="PTHR11361">
    <property type="entry name" value="DNA MISMATCH REPAIR PROTEIN MUTS FAMILY MEMBER"/>
    <property type="match status" value="1"/>
</dbReference>
<dbReference type="Pfam" id="PF00488">
    <property type="entry name" value="MutS_V"/>
    <property type="match status" value="1"/>
</dbReference>
<dbReference type="SUPFAM" id="SSF52540">
    <property type="entry name" value="P-loop containing nucleoside triphosphate hydrolases"/>
    <property type="match status" value="1"/>
</dbReference>
<dbReference type="InterPro" id="IPR045076">
    <property type="entry name" value="MutS"/>
</dbReference>
<keyword evidence="1" id="KW-0547">Nucleotide-binding</keyword>
<dbReference type="PANTHER" id="PTHR11361:SF99">
    <property type="entry name" value="DNA MISMATCH REPAIR PROTEIN"/>
    <property type="match status" value="1"/>
</dbReference>
<evidence type="ECO:0000256" key="4">
    <source>
        <dbReference type="SAM" id="Phobius"/>
    </source>
</evidence>
<feature type="transmembrane region" description="Helical" evidence="4">
    <location>
        <begin position="21"/>
        <end position="42"/>
    </location>
</feature>
<evidence type="ECO:0000313" key="6">
    <source>
        <dbReference type="EMBL" id="AKF05267.1"/>
    </source>
</evidence>
<feature type="domain" description="DNA mismatch repair proteins mutS family" evidence="5">
    <location>
        <begin position="419"/>
        <end position="602"/>
    </location>
</feature>
<dbReference type="SMART" id="SM00534">
    <property type="entry name" value="MUTSac"/>
    <property type="match status" value="1"/>
</dbReference>
<dbReference type="InterPro" id="IPR027417">
    <property type="entry name" value="P-loop_NTPase"/>
</dbReference>
<organism evidence="6 7">
    <name type="scientific">Sandaracinus amylolyticus</name>
    <dbReference type="NCBI Taxonomy" id="927083"/>
    <lineage>
        <taxon>Bacteria</taxon>
        <taxon>Pseudomonadati</taxon>
        <taxon>Myxococcota</taxon>
        <taxon>Polyangia</taxon>
        <taxon>Polyangiales</taxon>
        <taxon>Sandaracinaceae</taxon>
        <taxon>Sandaracinus</taxon>
    </lineage>
</organism>
<dbReference type="GO" id="GO:0006298">
    <property type="term" value="P:mismatch repair"/>
    <property type="evidence" value="ECO:0007669"/>
    <property type="project" value="InterPro"/>
</dbReference>
<dbReference type="SUPFAM" id="SSF48334">
    <property type="entry name" value="DNA repair protein MutS, domain III"/>
    <property type="match status" value="1"/>
</dbReference>
<reference evidence="6 7" key="1">
    <citation type="submission" date="2015-03" db="EMBL/GenBank/DDBJ databases">
        <title>Genome assembly of Sandaracinus amylolyticus DSM 53668.</title>
        <authorList>
            <person name="Sharma G."/>
            <person name="Subramanian S."/>
        </authorList>
    </citation>
    <scope>NUCLEOTIDE SEQUENCE [LARGE SCALE GENOMIC DNA]</scope>
    <source>
        <strain evidence="6 7">DSM 53668</strain>
    </source>
</reference>
<dbReference type="InterPro" id="IPR000432">
    <property type="entry name" value="DNA_mismatch_repair_MutS_C"/>
</dbReference>
<keyword evidence="4" id="KW-0472">Membrane</keyword>
<feature type="transmembrane region" description="Helical" evidence="4">
    <location>
        <begin position="54"/>
        <end position="77"/>
    </location>
</feature>
<dbReference type="RefSeq" id="WP_053232525.1">
    <property type="nucleotide sequence ID" value="NZ_CP011125.1"/>
</dbReference>
<evidence type="ECO:0000313" key="7">
    <source>
        <dbReference type="Proteomes" id="UP000034883"/>
    </source>
</evidence>
<dbReference type="OrthoDB" id="9802448at2"/>
<dbReference type="Gene3D" id="1.10.1420.10">
    <property type="match status" value="1"/>
</dbReference>
<keyword evidence="7" id="KW-1185">Reference proteome</keyword>
<dbReference type="GO" id="GO:0005829">
    <property type="term" value="C:cytosol"/>
    <property type="evidence" value="ECO:0007669"/>
    <property type="project" value="TreeGrafter"/>
</dbReference>
<dbReference type="KEGG" id="samy:DB32_002416"/>
<keyword evidence="4" id="KW-1133">Transmembrane helix</keyword>
<keyword evidence="3" id="KW-0238">DNA-binding</keyword>
<dbReference type="EMBL" id="CP011125">
    <property type="protein sequence ID" value="AKF05267.1"/>
    <property type="molecule type" value="Genomic_DNA"/>
</dbReference>
<dbReference type="STRING" id="927083.DB32_002416"/>
<dbReference type="AlphaFoldDB" id="A0A0F6W1U0"/>
<protein>
    <submittedName>
        <fullName evidence="6">MutS-related protein, family 1</fullName>
    </submittedName>
</protein>
<feature type="transmembrane region" description="Helical" evidence="4">
    <location>
        <begin position="210"/>
        <end position="233"/>
    </location>
</feature>
<evidence type="ECO:0000259" key="5">
    <source>
        <dbReference type="SMART" id="SM00534"/>
    </source>
</evidence>
<dbReference type="GO" id="GO:0005524">
    <property type="term" value="F:ATP binding"/>
    <property type="evidence" value="ECO:0007669"/>
    <property type="project" value="UniProtKB-KW"/>
</dbReference>
<evidence type="ECO:0000256" key="1">
    <source>
        <dbReference type="ARBA" id="ARBA00022741"/>
    </source>
</evidence>
<gene>
    <name evidence="6" type="ORF">DB32_002416</name>
</gene>
<name>A0A0F6W1U0_9BACT</name>